<dbReference type="GO" id="GO:0005640">
    <property type="term" value="C:nuclear outer membrane"/>
    <property type="evidence" value="ECO:0007669"/>
    <property type="project" value="UniProtKB-SubCell"/>
</dbReference>
<dbReference type="OrthoDB" id="77878at2759"/>
<dbReference type="PANTHER" id="PTHR12265:SF30">
    <property type="entry name" value="TRANSMEMBRANE PROTEIN 53"/>
    <property type="match status" value="1"/>
</dbReference>
<comment type="similarity">
    <text evidence="1">Belongs to the TMEM53 family.</text>
</comment>
<sequence>MSALDLSIGPKTAVSRPLADFDHIATNTYLFTPDSYTPKEPLILLLSWMGAASKHIAKYTVAHRKLFPTARILLIRNEVVDFFRSEATYDMMLTPALEVIKEHVKAGGEILVHSFSNGGANQLNELAKAWVKREGTPLPMRAQAMDSAPGNGDWQRSHNALAVSLPRFWLWRMLGSAMIHFFIAVLFTMDKLGGYENQIFVIRRQLNNPTLFDKRAPRVYLYSKADEMVGDDEVESHAELSEAQGWKVTRVRFEKSPHAGHVRENEGRYWDAVQAAWKEGASN</sequence>
<evidence type="ECO:0000313" key="8">
    <source>
        <dbReference type="Proteomes" id="UP000800036"/>
    </source>
</evidence>
<reference evidence="7" key="1">
    <citation type="journal article" date="2020" name="Stud. Mycol.">
        <title>101 Dothideomycetes genomes: a test case for predicting lifestyles and emergence of pathogens.</title>
        <authorList>
            <person name="Haridas S."/>
            <person name="Albert R."/>
            <person name="Binder M."/>
            <person name="Bloem J."/>
            <person name="Labutti K."/>
            <person name="Salamov A."/>
            <person name="Andreopoulos B."/>
            <person name="Baker S."/>
            <person name="Barry K."/>
            <person name="Bills G."/>
            <person name="Bluhm B."/>
            <person name="Cannon C."/>
            <person name="Castanera R."/>
            <person name="Culley D."/>
            <person name="Daum C."/>
            <person name="Ezra D."/>
            <person name="Gonzalez J."/>
            <person name="Henrissat B."/>
            <person name="Kuo A."/>
            <person name="Liang C."/>
            <person name="Lipzen A."/>
            <person name="Lutzoni F."/>
            <person name="Magnuson J."/>
            <person name="Mondo S."/>
            <person name="Nolan M."/>
            <person name="Ohm R."/>
            <person name="Pangilinan J."/>
            <person name="Park H.-J."/>
            <person name="Ramirez L."/>
            <person name="Alfaro M."/>
            <person name="Sun H."/>
            <person name="Tritt A."/>
            <person name="Yoshinaga Y."/>
            <person name="Zwiers L.-H."/>
            <person name="Turgeon B."/>
            <person name="Goodwin S."/>
            <person name="Spatafora J."/>
            <person name="Crous P."/>
            <person name="Grigoriev I."/>
        </authorList>
    </citation>
    <scope>NUCLEOTIDE SEQUENCE</scope>
    <source>
        <strain evidence="7">CBS 107.79</strain>
    </source>
</reference>
<keyword evidence="8" id="KW-1185">Reference proteome</keyword>
<evidence type="ECO:0000313" key="7">
    <source>
        <dbReference type="EMBL" id="KAF1968453.1"/>
    </source>
</evidence>
<name>A0A6A5UTE0_9PLEO</name>
<evidence type="ECO:0000256" key="1">
    <source>
        <dbReference type="ARBA" id="ARBA00007387"/>
    </source>
</evidence>
<keyword evidence="4" id="KW-0472">Membrane</keyword>
<comment type="subcellular location">
    <subcellularLocation>
        <location evidence="6">Nucleus outer membrane</location>
        <topology evidence="6">Single-pass membrane protein</topology>
    </subcellularLocation>
</comment>
<evidence type="ECO:0000256" key="2">
    <source>
        <dbReference type="ARBA" id="ARBA00022692"/>
    </source>
</evidence>
<gene>
    <name evidence="7" type="ORF">BU23DRAFT_262408</name>
</gene>
<dbReference type="AlphaFoldDB" id="A0A6A5UTE0"/>
<dbReference type="Proteomes" id="UP000800036">
    <property type="component" value="Unassembled WGS sequence"/>
</dbReference>
<organism evidence="7 8">
    <name type="scientific">Bimuria novae-zelandiae CBS 107.79</name>
    <dbReference type="NCBI Taxonomy" id="1447943"/>
    <lineage>
        <taxon>Eukaryota</taxon>
        <taxon>Fungi</taxon>
        <taxon>Dikarya</taxon>
        <taxon>Ascomycota</taxon>
        <taxon>Pezizomycotina</taxon>
        <taxon>Dothideomycetes</taxon>
        <taxon>Pleosporomycetidae</taxon>
        <taxon>Pleosporales</taxon>
        <taxon>Massarineae</taxon>
        <taxon>Didymosphaeriaceae</taxon>
        <taxon>Bimuria</taxon>
    </lineage>
</organism>
<evidence type="ECO:0000256" key="3">
    <source>
        <dbReference type="ARBA" id="ARBA00022989"/>
    </source>
</evidence>
<dbReference type="SUPFAM" id="SSF53474">
    <property type="entry name" value="alpha/beta-Hydrolases"/>
    <property type="match status" value="1"/>
</dbReference>
<dbReference type="InterPro" id="IPR029058">
    <property type="entry name" value="AB_hydrolase_fold"/>
</dbReference>
<evidence type="ECO:0008006" key="9">
    <source>
        <dbReference type="Google" id="ProtNLM"/>
    </source>
</evidence>
<dbReference type="PANTHER" id="PTHR12265">
    <property type="entry name" value="TRANSMEMBRANE PROTEIN 53"/>
    <property type="match status" value="1"/>
</dbReference>
<keyword evidence="5" id="KW-0539">Nucleus</keyword>
<evidence type="ECO:0000256" key="5">
    <source>
        <dbReference type="ARBA" id="ARBA00023242"/>
    </source>
</evidence>
<accession>A0A6A5UTE0</accession>
<protein>
    <recommendedName>
        <fullName evidence="9">Indole-diterpene biosynthesis protein-like protein PaxU</fullName>
    </recommendedName>
</protein>
<evidence type="ECO:0000256" key="6">
    <source>
        <dbReference type="ARBA" id="ARBA00034303"/>
    </source>
</evidence>
<keyword evidence="3" id="KW-1133">Transmembrane helix</keyword>
<keyword evidence="2" id="KW-0812">Transmembrane</keyword>
<dbReference type="EMBL" id="ML976720">
    <property type="protein sequence ID" value="KAF1968453.1"/>
    <property type="molecule type" value="Genomic_DNA"/>
</dbReference>
<proteinExistence type="inferred from homology"/>
<evidence type="ECO:0000256" key="4">
    <source>
        <dbReference type="ARBA" id="ARBA00023136"/>
    </source>
</evidence>
<dbReference type="Pfam" id="PF05705">
    <property type="entry name" value="DUF829"/>
    <property type="match status" value="1"/>
</dbReference>
<dbReference type="InterPro" id="IPR008547">
    <property type="entry name" value="DUF829_TMEM53"/>
</dbReference>